<protein>
    <recommendedName>
        <fullName evidence="4">Bacterial Ig-like domain-containing protein</fullName>
    </recommendedName>
</protein>
<sequence length="167" mass="17740">MNRRKTRFVAIIATVTTVLALGSCAMMEGLVQAVADSFYFTPAQSLNTWFSSLEDDADSVKDNAMIAHTFDPDSPAAEAAINPDTYRGTIIDPASSPKISDVKVEGNTATGSFTSDAAQGTHSFRATFTNAAEGETASDGSPREHWVITSFQIFSGSRPSGTPVFSM</sequence>
<feature type="signal peptide" evidence="1">
    <location>
        <begin position="1"/>
        <end position="20"/>
    </location>
</feature>
<comment type="caution">
    <text evidence="2">The sequence shown here is derived from an EMBL/GenBank/DDBJ whole genome shotgun (WGS) entry which is preliminary data.</text>
</comment>
<evidence type="ECO:0000313" key="3">
    <source>
        <dbReference type="Proteomes" id="UP000237350"/>
    </source>
</evidence>
<feature type="chain" id="PRO_5015591009" description="Bacterial Ig-like domain-containing protein" evidence="1">
    <location>
        <begin position="21"/>
        <end position="167"/>
    </location>
</feature>
<organism evidence="2 3">
    <name type="scientific">Alkalispirochaeta sphaeroplastigenens</name>
    <dbReference type="NCBI Taxonomy" id="1187066"/>
    <lineage>
        <taxon>Bacteria</taxon>
        <taxon>Pseudomonadati</taxon>
        <taxon>Spirochaetota</taxon>
        <taxon>Spirochaetia</taxon>
        <taxon>Spirochaetales</taxon>
        <taxon>Spirochaetaceae</taxon>
        <taxon>Alkalispirochaeta</taxon>
    </lineage>
</organism>
<dbReference type="RefSeq" id="WP_103680268.1">
    <property type="nucleotide sequence ID" value="NZ_LPWH01000066.1"/>
</dbReference>
<reference evidence="3" key="1">
    <citation type="submission" date="2015-12" db="EMBL/GenBank/DDBJ databases">
        <authorList>
            <person name="Lodha T.D."/>
            <person name="Chintalapati S."/>
            <person name="Chintalapati V.R."/>
            <person name="Sravanthi T."/>
        </authorList>
    </citation>
    <scope>NUCLEOTIDE SEQUENCE [LARGE SCALE GENOMIC DNA]</scope>
    <source>
        <strain evidence="3">JC133</strain>
    </source>
</reference>
<dbReference type="PROSITE" id="PS51257">
    <property type="entry name" value="PROKAR_LIPOPROTEIN"/>
    <property type="match status" value="1"/>
</dbReference>
<evidence type="ECO:0008006" key="4">
    <source>
        <dbReference type="Google" id="ProtNLM"/>
    </source>
</evidence>
<accession>A0A2S4JPN7</accession>
<gene>
    <name evidence="2" type="ORF">AU468_08050</name>
</gene>
<dbReference type="Proteomes" id="UP000237350">
    <property type="component" value="Unassembled WGS sequence"/>
</dbReference>
<keyword evidence="3" id="KW-1185">Reference proteome</keyword>
<keyword evidence="1" id="KW-0732">Signal</keyword>
<dbReference type="EMBL" id="LPWH01000066">
    <property type="protein sequence ID" value="POR01504.1"/>
    <property type="molecule type" value="Genomic_DNA"/>
</dbReference>
<proteinExistence type="predicted"/>
<evidence type="ECO:0000313" key="2">
    <source>
        <dbReference type="EMBL" id="POR01504.1"/>
    </source>
</evidence>
<dbReference type="AlphaFoldDB" id="A0A2S4JPN7"/>
<name>A0A2S4JPN7_9SPIO</name>
<evidence type="ECO:0000256" key="1">
    <source>
        <dbReference type="SAM" id="SignalP"/>
    </source>
</evidence>